<dbReference type="Pfam" id="PF08646">
    <property type="entry name" value="Rep_fac-A_C"/>
    <property type="match status" value="1"/>
</dbReference>
<dbReference type="GO" id="GO:0007140">
    <property type="term" value="P:male meiotic nuclear division"/>
    <property type="evidence" value="ECO:0007669"/>
    <property type="project" value="UniProtKB-ARBA"/>
</dbReference>
<dbReference type="CDD" id="cd04476">
    <property type="entry name" value="RPA1_DBD_C"/>
    <property type="match status" value="1"/>
</dbReference>
<evidence type="ECO:0000313" key="17">
    <source>
        <dbReference type="Proteomes" id="UP000249390"/>
    </source>
</evidence>
<evidence type="ECO:0000256" key="9">
    <source>
        <dbReference type="ARBA" id="ARBA00023172"/>
    </source>
</evidence>
<dbReference type="GO" id="GO:0008270">
    <property type="term" value="F:zinc ion binding"/>
    <property type="evidence" value="ECO:0007669"/>
    <property type="project" value="UniProtKB-KW"/>
</dbReference>
<comment type="caution">
    <text evidence="16">The sequence shown here is derived from an EMBL/GenBank/DDBJ whole genome shotgun (WGS) entry which is preliminary data.</text>
</comment>
<feature type="region of interest" description="Disordered" evidence="14">
    <location>
        <begin position="218"/>
        <end position="248"/>
    </location>
</feature>
<accession>A0A328D3I0</accession>
<evidence type="ECO:0000256" key="10">
    <source>
        <dbReference type="ARBA" id="ARBA00023204"/>
    </source>
</evidence>
<comment type="subunit">
    <text evidence="13">Heterotrimer of RPA1, RPA2 and RPA3 (canonical replication protein A complex).</text>
</comment>
<evidence type="ECO:0000256" key="5">
    <source>
        <dbReference type="ARBA" id="ARBA00022763"/>
    </source>
</evidence>
<dbReference type="Gene3D" id="4.10.60.10">
    <property type="entry name" value="Zinc finger, CCHC-type"/>
    <property type="match status" value="1"/>
</dbReference>
<dbReference type="PANTHER" id="PTHR23273">
    <property type="entry name" value="REPLICATION FACTOR A 1, RFA1"/>
    <property type="match status" value="1"/>
</dbReference>
<dbReference type="PANTHER" id="PTHR23273:SF4">
    <property type="entry name" value="REPLICATION PROTEIN A OB DOMAIN-CONTAINING PROTEIN"/>
    <property type="match status" value="1"/>
</dbReference>
<dbReference type="GO" id="GO:0003684">
    <property type="term" value="F:damaged DNA binding"/>
    <property type="evidence" value="ECO:0007669"/>
    <property type="project" value="TreeGrafter"/>
</dbReference>
<name>A0A328D3I0_9ASTE</name>
<dbReference type="InterPro" id="IPR047192">
    <property type="entry name" value="Euk_RPA1_DBD_C"/>
</dbReference>
<dbReference type="EMBL" id="NQVE01000194">
    <property type="protein sequence ID" value="RAL40372.1"/>
    <property type="molecule type" value="Genomic_DNA"/>
</dbReference>
<dbReference type="FunFam" id="2.40.50.140:FF:000041">
    <property type="entry name" value="Replication protein A subunit"/>
    <property type="match status" value="1"/>
</dbReference>
<dbReference type="CDD" id="cd04475">
    <property type="entry name" value="RPA1_DBD_B"/>
    <property type="match status" value="1"/>
</dbReference>
<dbReference type="SUPFAM" id="SSF57756">
    <property type="entry name" value="Retrovirus zinc finger-like domains"/>
    <property type="match status" value="1"/>
</dbReference>
<dbReference type="Pfam" id="PF00098">
    <property type="entry name" value="zf-CCHC"/>
    <property type="match status" value="1"/>
</dbReference>
<dbReference type="CDD" id="cd04474">
    <property type="entry name" value="RPA1_DBD_A"/>
    <property type="match status" value="1"/>
</dbReference>
<dbReference type="GO" id="GO:0043047">
    <property type="term" value="F:single-stranded telomeric DNA binding"/>
    <property type="evidence" value="ECO:0007669"/>
    <property type="project" value="TreeGrafter"/>
</dbReference>
<dbReference type="GO" id="GO:0000724">
    <property type="term" value="P:double-strand break repair via homologous recombination"/>
    <property type="evidence" value="ECO:0007669"/>
    <property type="project" value="TreeGrafter"/>
</dbReference>
<comment type="subcellular location">
    <subcellularLocation>
        <location evidence="1 13">Nucleus</location>
    </subcellularLocation>
</comment>
<sequence>MNPPVSLSEGALAMISSGDAQIADMNPVLQVVDLRLVNPQTQNTANERYRIMLSDGEFLQQGMLATQRNDLVRSEQLQKGSIVRVTQFVRNVIQSRVIIIILELDVILDKCEPIGTPRHISLNPNGNSPSMARPPPQAQQPTTVQPSMNLQSSFMTGNPQSFSSPGGATGFDGKPNAHFERNGHIGHGSSISHADSGRYNPPNASFYSKPDSGAAIYKGPANTYLSPPQQSYQQPPPPMYSNRGPIAKNEAPPRIIPIAALNPYQSRWTIKARVTAKGDLRHYNNARGDGKVFSFDLLDSEGGEIKVTCFNAVADQFYPLIEPNKVYLISKGTVKVIPERSKPFNTLPNDHEIHLESTSVVQPFLEDDKSIPQQQFHFRSISDIEEMDNNSILDVIGIVFSVSPSSSIMRKNGTEVLKRALQLKDMSGRSIELTMWGNFCNAEGQTLQNMCDSGMFPVLAVKAGRVNDFNGKALGTISSSQLFIEPDFPEAHRIREWFERDGKSAPTISISRESTVGRTDVRKTISQIKDEKLGTSEKPDWITISATPSFIRPENFCYTACPIKTGDRQCSKKVTNNGDGKWLCEKCDQIVDECDYRYILQFQIQDHTGLTWVTAFQESGEEMIGVSAKDLYLIKYEEQDDDRFQEIMRSVLFKKYIFKLKVKEEMFGDEVRVKSTAVKVEKVNLQTETKYVLDLIDKFNVSGESNSVAPNAENAVPNLAGMNNVGFGSGFRESASNVMNYGGNLPSRVQPADQTSPYGNKYGGSRLTQSPSVYCSGCGGAGHTPANCPKFTRDQQGQGYGGGSFNSQMTSGASGSGSGNCFKCGEAGHWSRNCPSTNAPPAYGSNTNVPPAYGSNMSSNPGRFGNVPRQQVGGF</sequence>
<evidence type="ECO:0000313" key="16">
    <source>
        <dbReference type="EMBL" id="RAL40372.1"/>
    </source>
</evidence>
<feature type="domain" description="CCHC-type" evidence="15">
    <location>
        <begin position="821"/>
        <end position="836"/>
    </location>
</feature>
<comment type="similarity">
    <text evidence="2 13">Belongs to the replication factor A protein 1 family.</text>
</comment>
<evidence type="ECO:0000256" key="11">
    <source>
        <dbReference type="ARBA" id="ARBA00023242"/>
    </source>
</evidence>
<feature type="compositionally biased region" description="Polar residues" evidence="14">
    <location>
        <begin position="147"/>
        <end position="166"/>
    </location>
</feature>
<evidence type="ECO:0000256" key="4">
    <source>
        <dbReference type="ARBA" id="ARBA00022723"/>
    </source>
</evidence>
<protein>
    <recommendedName>
        <fullName evidence="13">Replication protein A subunit</fullName>
    </recommendedName>
</protein>
<dbReference type="InterPro" id="IPR004365">
    <property type="entry name" value="NA-bd_OB_tRNA"/>
</dbReference>
<dbReference type="Pfam" id="PF01336">
    <property type="entry name" value="tRNA_anti-codon"/>
    <property type="match status" value="1"/>
</dbReference>
<dbReference type="Gene3D" id="2.40.50.140">
    <property type="entry name" value="Nucleic acid-binding proteins"/>
    <property type="match status" value="4"/>
</dbReference>
<keyword evidence="11 13" id="KW-0539">Nucleus</keyword>
<evidence type="ECO:0000259" key="15">
    <source>
        <dbReference type="PROSITE" id="PS50158"/>
    </source>
</evidence>
<keyword evidence="10" id="KW-0234">DNA repair</keyword>
<dbReference type="AlphaFoldDB" id="A0A328D3I0"/>
<dbReference type="FunFam" id="2.40.50.140:FF:000090">
    <property type="entry name" value="Replication protein A subunit"/>
    <property type="match status" value="1"/>
</dbReference>
<evidence type="ECO:0000256" key="1">
    <source>
        <dbReference type="ARBA" id="ARBA00004123"/>
    </source>
</evidence>
<dbReference type="GO" id="GO:0006289">
    <property type="term" value="P:nucleotide-excision repair"/>
    <property type="evidence" value="ECO:0007669"/>
    <property type="project" value="TreeGrafter"/>
</dbReference>
<feature type="compositionally biased region" description="Polar residues" evidence="14">
    <location>
        <begin position="845"/>
        <end position="861"/>
    </location>
</feature>
<proteinExistence type="inferred from homology"/>
<reference evidence="16 17" key="1">
    <citation type="submission" date="2018-06" db="EMBL/GenBank/DDBJ databases">
        <title>The Genome of Cuscuta australis (Dodder) Provides Insight into the Evolution of Plant Parasitism.</title>
        <authorList>
            <person name="Liu H."/>
        </authorList>
    </citation>
    <scope>NUCLEOTIDE SEQUENCE [LARGE SCALE GENOMIC DNA]</scope>
    <source>
        <strain evidence="17">cv. Yunnan</strain>
        <tissue evidence="16">Vines</tissue>
    </source>
</reference>
<feature type="region of interest" description="Disordered" evidence="14">
    <location>
        <begin position="119"/>
        <end position="205"/>
    </location>
</feature>
<dbReference type="Pfam" id="PF16900">
    <property type="entry name" value="REPA_OB_2"/>
    <property type="match status" value="1"/>
</dbReference>
<evidence type="ECO:0000256" key="8">
    <source>
        <dbReference type="ARBA" id="ARBA00023125"/>
    </source>
</evidence>
<evidence type="ECO:0000256" key="13">
    <source>
        <dbReference type="RuleBase" id="RU364130"/>
    </source>
</evidence>
<keyword evidence="9" id="KW-0233">DNA recombination</keyword>
<keyword evidence="4 13" id="KW-0479">Metal-binding</keyword>
<dbReference type="SUPFAM" id="SSF50249">
    <property type="entry name" value="Nucleic acid-binding proteins"/>
    <property type="match status" value="4"/>
</dbReference>
<dbReference type="GO" id="GO:0007004">
    <property type="term" value="P:telomere maintenance via telomerase"/>
    <property type="evidence" value="ECO:0007669"/>
    <property type="project" value="TreeGrafter"/>
</dbReference>
<keyword evidence="7 13" id="KW-0862">Zinc</keyword>
<keyword evidence="8 13" id="KW-0238">DNA-binding</keyword>
<dbReference type="InterPro" id="IPR007199">
    <property type="entry name" value="Rep_factor-A_N"/>
</dbReference>
<evidence type="ECO:0000256" key="3">
    <source>
        <dbReference type="ARBA" id="ARBA00022705"/>
    </source>
</evidence>
<dbReference type="InterPro" id="IPR013955">
    <property type="entry name" value="Rep_factor-A_C"/>
</dbReference>
<keyword evidence="17" id="KW-1185">Reference proteome</keyword>
<keyword evidence="6 12" id="KW-0863">Zinc-finger</keyword>
<dbReference type="NCBIfam" id="TIGR00617">
    <property type="entry name" value="rpa1"/>
    <property type="match status" value="1"/>
</dbReference>
<evidence type="ECO:0000256" key="7">
    <source>
        <dbReference type="ARBA" id="ARBA00022833"/>
    </source>
</evidence>
<evidence type="ECO:0000256" key="6">
    <source>
        <dbReference type="ARBA" id="ARBA00022771"/>
    </source>
</evidence>
<keyword evidence="5" id="KW-0227">DNA damage</keyword>
<dbReference type="Pfam" id="PF04057">
    <property type="entry name" value="Rep-A_N"/>
    <property type="match status" value="1"/>
</dbReference>
<dbReference type="FunFam" id="2.40.50.140:FF:000117">
    <property type="entry name" value="Replication protein A subunit"/>
    <property type="match status" value="1"/>
</dbReference>
<dbReference type="InterPro" id="IPR012340">
    <property type="entry name" value="NA-bd_OB-fold"/>
</dbReference>
<dbReference type="InterPro" id="IPR004591">
    <property type="entry name" value="Rfa1"/>
</dbReference>
<dbReference type="GO" id="GO:0006260">
    <property type="term" value="P:DNA replication"/>
    <property type="evidence" value="ECO:0007669"/>
    <property type="project" value="UniProtKB-KW"/>
</dbReference>
<dbReference type="PROSITE" id="PS50158">
    <property type="entry name" value="ZF_CCHC"/>
    <property type="match status" value="1"/>
</dbReference>
<keyword evidence="3 13" id="KW-0235">DNA replication</keyword>
<dbReference type="InterPro" id="IPR001878">
    <property type="entry name" value="Znf_CCHC"/>
</dbReference>
<evidence type="ECO:0000256" key="14">
    <source>
        <dbReference type="SAM" id="MobiDB-lite"/>
    </source>
</evidence>
<dbReference type="FunFam" id="2.40.50.140:FF:000064">
    <property type="entry name" value="Replication protein A subunit"/>
    <property type="match status" value="1"/>
</dbReference>
<dbReference type="SMART" id="SM00343">
    <property type="entry name" value="ZnF_C2HC"/>
    <property type="match status" value="2"/>
</dbReference>
<evidence type="ECO:0000256" key="12">
    <source>
        <dbReference type="PROSITE-ProRule" id="PRU00047"/>
    </source>
</evidence>
<evidence type="ECO:0000256" key="2">
    <source>
        <dbReference type="ARBA" id="ARBA00005690"/>
    </source>
</evidence>
<organism evidence="16 17">
    <name type="scientific">Cuscuta australis</name>
    <dbReference type="NCBI Taxonomy" id="267555"/>
    <lineage>
        <taxon>Eukaryota</taxon>
        <taxon>Viridiplantae</taxon>
        <taxon>Streptophyta</taxon>
        <taxon>Embryophyta</taxon>
        <taxon>Tracheophyta</taxon>
        <taxon>Spermatophyta</taxon>
        <taxon>Magnoliopsida</taxon>
        <taxon>eudicotyledons</taxon>
        <taxon>Gunneridae</taxon>
        <taxon>Pentapetalae</taxon>
        <taxon>asterids</taxon>
        <taxon>lamiids</taxon>
        <taxon>Solanales</taxon>
        <taxon>Convolvulaceae</taxon>
        <taxon>Cuscuteae</taxon>
        <taxon>Cuscuta</taxon>
        <taxon>Cuscuta subgen. Grammica</taxon>
        <taxon>Cuscuta sect. Cleistogrammica</taxon>
    </lineage>
</organism>
<dbReference type="InterPro" id="IPR031657">
    <property type="entry name" value="REPA_OB_2"/>
</dbReference>
<dbReference type="CDD" id="cd04477">
    <property type="entry name" value="RPA1N"/>
    <property type="match status" value="1"/>
</dbReference>
<feature type="region of interest" description="Disordered" evidence="14">
    <location>
        <begin position="845"/>
        <end position="875"/>
    </location>
</feature>
<gene>
    <name evidence="16" type="ORF">DM860_006442</name>
</gene>
<comment type="function">
    <text evidence="13">Component of the replication protein A complex (RPA) required for DNA recombination, repair and replication. The activity of RPA is mediated by single-stranded DNA binding and protein interactions. Probably involved in repair of double-strand DNA breaks (DSBs) induced by genotoxic stresses.</text>
</comment>
<dbReference type="Proteomes" id="UP000249390">
    <property type="component" value="Unassembled WGS sequence"/>
</dbReference>
<dbReference type="GO" id="GO:0005662">
    <property type="term" value="C:DNA replication factor A complex"/>
    <property type="evidence" value="ECO:0007669"/>
    <property type="project" value="TreeGrafter"/>
</dbReference>
<dbReference type="InterPro" id="IPR036875">
    <property type="entry name" value="Znf_CCHC_sf"/>
</dbReference>